<sequence>MKSRKLLFVTFGILVVAILTFYFNGIKQLYRNDEASIVKVINSIEGYEHKSIEILKIKDFDDLRIVAFLANNRPGYIEFTENKKGNYAWRHLEVRENETFSSFHSFPHKIMFVTNNENDIAKMQVDINEQKFEREFIPNKATVTWADLPQTDKNEYTFRNYKYYDKDGIIIKESE</sequence>
<protein>
    <recommendedName>
        <fullName evidence="4">DUF5590 domain-containing protein</fullName>
    </recommendedName>
</protein>
<name>A0ABS7UW15_9BACI</name>
<keyword evidence="3" id="KW-1185">Reference proteome</keyword>
<keyword evidence="1" id="KW-0812">Transmembrane</keyword>
<evidence type="ECO:0008006" key="4">
    <source>
        <dbReference type="Google" id="ProtNLM"/>
    </source>
</evidence>
<dbReference type="EMBL" id="JAIQUM010000055">
    <property type="protein sequence ID" value="MBZ5752434.1"/>
    <property type="molecule type" value="Genomic_DNA"/>
</dbReference>
<comment type="caution">
    <text evidence="2">The sequence shown here is derived from an EMBL/GenBank/DDBJ whole genome shotgun (WGS) entry which is preliminary data.</text>
</comment>
<accession>A0ABS7UW15</accession>
<proteinExistence type="predicted"/>
<reference evidence="2" key="1">
    <citation type="submission" date="2024-05" db="EMBL/GenBank/DDBJ databases">
        <title>Metabacillus sp. nov., isolated from the rhizosphere soil of tomato plants.</title>
        <authorList>
            <person name="Ma R."/>
        </authorList>
    </citation>
    <scope>NUCLEOTIDE SEQUENCE</scope>
    <source>
        <strain evidence="2">DBTR6</strain>
    </source>
</reference>
<dbReference type="Proteomes" id="UP001165287">
    <property type="component" value="Unassembled WGS sequence"/>
</dbReference>
<evidence type="ECO:0000313" key="2">
    <source>
        <dbReference type="EMBL" id="MBZ5752434.1"/>
    </source>
</evidence>
<dbReference type="RefSeq" id="WP_224140888.1">
    <property type="nucleotide sequence ID" value="NZ_JAIQUM010000055.1"/>
</dbReference>
<evidence type="ECO:0000256" key="1">
    <source>
        <dbReference type="SAM" id="Phobius"/>
    </source>
</evidence>
<evidence type="ECO:0000313" key="3">
    <source>
        <dbReference type="Proteomes" id="UP001165287"/>
    </source>
</evidence>
<keyword evidence="1" id="KW-0472">Membrane</keyword>
<gene>
    <name evidence="2" type="ORF">K9V48_19800</name>
</gene>
<feature type="transmembrane region" description="Helical" evidence="1">
    <location>
        <begin position="6"/>
        <end position="23"/>
    </location>
</feature>
<keyword evidence="1" id="KW-1133">Transmembrane helix</keyword>
<organism evidence="2 3">
    <name type="scientific">Metabacillus rhizolycopersici</name>
    <dbReference type="NCBI Taxonomy" id="2875709"/>
    <lineage>
        <taxon>Bacteria</taxon>
        <taxon>Bacillati</taxon>
        <taxon>Bacillota</taxon>
        <taxon>Bacilli</taxon>
        <taxon>Bacillales</taxon>
        <taxon>Bacillaceae</taxon>
        <taxon>Metabacillus</taxon>
    </lineage>
</organism>